<dbReference type="SUPFAM" id="SSF56672">
    <property type="entry name" value="DNA/RNA polymerases"/>
    <property type="match status" value="1"/>
</dbReference>
<reference evidence="1 2" key="1">
    <citation type="submission" date="2024-06" db="EMBL/GenBank/DDBJ databases">
        <title>The draft genome of Grus japonensis, version 3.</title>
        <authorList>
            <person name="Nabeshima K."/>
            <person name="Suzuki S."/>
            <person name="Onuma M."/>
        </authorList>
    </citation>
    <scope>NUCLEOTIDE SEQUENCE [LARGE SCALE GENOMIC DNA]</scope>
    <source>
        <strain evidence="1 2">451A</strain>
    </source>
</reference>
<dbReference type="Gene3D" id="3.10.10.10">
    <property type="entry name" value="HIV Type 1 Reverse Transcriptase, subunit A, domain 1"/>
    <property type="match status" value="1"/>
</dbReference>
<accession>A0ABC9YEB0</accession>
<sequence length="150" mass="17489">MKNGEKEVPVNSLSEIEDAVTPFVWATEQPGKAKSAKLVKIELKPGAEPVRRKQYPMKLEARVGLEPIINNFLKYGLLRECQLEYNFRLGKEWIESSPEEKDLGVLTDEKLNKMVRGLEHLSHEERLRELGLFSLEKRRLWETLLWPFNT</sequence>
<dbReference type="Proteomes" id="UP001623348">
    <property type="component" value="Unassembled WGS sequence"/>
</dbReference>
<organism evidence="1 2">
    <name type="scientific">Grus japonensis</name>
    <name type="common">Japanese crane</name>
    <name type="synonym">Red-crowned crane</name>
    <dbReference type="NCBI Taxonomy" id="30415"/>
    <lineage>
        <taxon>Eukaryota</taxon>
        <taxon>Metazoa</taxon>
        <taxon>Chordata</taxon>
        <taxon>Craniata</taxon>
        <taxon>Vertebrata</taxon>
        <taxon>Euteleostomi</taxon>
        <taxon>Archelosauria</taxon>
        <taxon>Archosauria</taxon>
        <taxon>Dinosauria</taxon>
        <taxon>Saurischia</taxon>
        <taxon>Theropoda</taxon>
        <taxon>Coelurosauria</taxon>
        <taxon>Aves</taxon>
        <taxon>Neognathae</taxon>
        <taxon>Neoaves</taxon>
        <taxon>Gruiformes</taxon>
        <taxon>Gruidae</taxon>
        <taxon>Grus</taxon>
    </lineage>
</organism>
<evidence type="ECO:0000313" key="2">
    <source>
        <dbReference type="Proteomes" id="UP001623348"/>
    </source>
</evidence>
<evidence type="ECO:0000313" key="1">
    <source>
        <dbReference type="EMBL" id="GAB0207027.1"/>
    </source>
</evidence>
<dbReference type="InterPro" id="IPR043502">
    <property type="entry name" value="DNA/RNA_pol_sf"/>
</dbReference>
<keyword evidence="2" id="KW-1185">Reference proteome</keyword>
<proteinExistence type="predicted"/>
<dbReference type="AlphaFoldDB" id="A0ABC9YEB0"/>
<name>A0ABC9YEB0_GRUJA</name>
<comment type="caution">
    <text evidence="1">The sequence shown here is derived from an EMBL/GenBank/DDBJ whole genome shotgun (WGS) entry which is preliminary data.</text>
</comment>
<protein>
    <submittedName>
        <fullName evidence="1">Protein NYNRIN-like</fullName>
    </submittedName>
</protein>
<gene>
    <name evidence="1" type="ORF">GRJ2_003168300</name>
</gene>
<dbReference type="EMBL" id="BAAFJT010000155">
    <property type="protein sequence ID" value="GAB0207027.1"/>
    <property type="molecule type" value="Genomic_DNA"/>
</dbReference>